<evidence type="ECO:0000313" key="2">
    <source>
        <dbReference type="EMBL" id="ETW79804.1"/>
    </source>
</evidence>
<dbReference type="GO" id="GO:0035838">
    <property type="term" value="C:growing cell tip"/>
    <property type="evidence" value="ECO:0007669"/>
    <property type="project" value="TreeGrafter"/>
</dbReference>
<name>W4K262_HETIT</name>
<dbReference type="PANTHER" id="PTHR28013">
    <property type="entry name" value="PROTEIN DCV1-RELATED"/>
    <property type="match status" value="1"/>
</dbReference>
<protein>
    <recommendedName>
        <fullName evidence="4">Pali-domain-containing protein</fullName>
    </recommendedName>
</protein>
<dbReference type="HOGENOM" id="CLU_088627_0_0_1"/>
<dbReference type="InParanoid" id="W4K262"/>
<evidence type="ECO:0000256" key="1">
    <source>
        <dbReference type="SAM" id="Phobius"/>
    </source>
</evidence>
<evidence type="ECO:0000313" key="3">
    <source>
        <dbReference type="Proteomes" id="UP000030671"/>
    </source>
</evidence>
<dbReference type="GO" id="GO:0005886">
    <property type="term" value="C:plasma membrane"/>
    <property type="evidence" value="ECO:0007669"/>
    <property type="project" value="InterPro"/>
</dbReference>
<dbReference type="Proteomes" id="UP000030671">
    <property type="component" value="Unassembled WGS sequence"/>
</dbReference>
<dbReference type="GeneID" id="20675307"/>
<keyword evidence="1" id="KW-0472">Membrane</keyword>
<dbReference type="Gene3D" id="1.20.140.150">
    <property type="match status" value="1"/>
</dbReference>
<dbReference type="AlphaFoldDB" id="W4K262"/>
<dbReference type="GO" id="GO:0032153">
    <property type="term" value="C:cell division site"/>
    <property type="evidence" value="ECO:0007669"/>
    <property type="project" value="TreeGrafter"/>
</dbReference>
<gene>
    <name evidence="2" type="ORF">HETIRDRAFT_440812</name>
</gene>
<feature type="transmembrane region" description="Helical" evidence="1">
    <location>
        <begin position="135"/>
        <end position="158"/>
    </location>
</feature>
<keyword evidence="1" id="KW-0812">Transmembrane</keyword>
<feature type="transmembrane region" description="Helical" evidence="1">
    <location>
        <begin position="105"/>
        <end position="123"/>
    </location>
</feature>
<sequence length="227" mass="24477">MTSRAFCIPGIFFLFCAFVLGVLVSISLPSLPALDIARVHFNGSPAQGVGAEMSQLRFGIWAYCTYDASTGQRVCIDQGHGYSLTIHTLTNNESVTIGSSWTRGLAVHPVATGVTFIALLLSFSSHVTVTLISSLVSGLATFLTLLAFAIDIALYAYVKHKLGGLDGVSERTITGPGFWITFATFILLLLASCTVCFGRRRERMSGATSYPITNSGKKSFLSRFRKN</sequence>
<keyword evidence="1" id="KW-1133">Transmembrane helix</keyword>
<dbReference type="PANTHER" id="PTHR28013:SF4">
    <property type="entry name" value="MARVEL DOMAIN-CONTAINING PROTEIN"/>
    <property type="match status" value="1"/>
</dbReference>
<dbReference type="EMBL" id="KI925460">
    <property type="protein sequence ID" value="ETW79804.1"/>
    <property type="molecule type" value="Genomic_DNA"/>
</dbReference>
<proteinExistence type="predicted"/>
<dbReference type="KEGG" id="hir:HETIRDRAFT_440812"/>
<dbReference type="InterPro" id="IPR051380">
    <property type="entry name" value="pH-response_reg_palI/RIM9"/>
</dbReference>
<accession>W4K262</accession>
<keyword evidence="3" id="KW-1185">Reference proteome</keyword>
<feature type="transmembrane region" description="Helical" evidence="1">
    <location>
        <begin position="178"/>
        <end position="197"/>
    </location>
</feature>
<feature type="transmembrane region" description="Helical" evidence="1">
    <location>
        <begin position="7"/>
        <end position="28"/>
    </location>
</feature>
<reference evidence="2 3" key="1">
    <citation type="journal article" date="2012" name="New Phytol.">
        <title>Insight into trade-off between wood decay and parasitism from the genome of a fungal forest pathogen.</title>
        <authorList>
            <person name="Olson A."/>
            <person name="Aerts A."/>
            <person name="Asiegbu F."/>
            <person name="Belbahri L."/>
            <person name="Bouzid O."/>
            <person name="Broberg A."/>
            <person name="Canback B."/>
            <person name="Coutinho P.M."/>
            <person name="Cullen D."/>
            <person name="Dalman K."/>
            <person name="Deflorio G."/>
            <person name="van Diepen L.T."/>
            <person name="Dunand C."/>
            <person name="Duplessis S."/>
            <person name="Durling M."/>
            <person name="Gonthier P."/>
            <person name="Grimwood J."/>
            <person name="Fossdal C.G."/>
            <person name="Hansson D."/>
            <person name="Henrissat B."/>
            <person name="Hietala A."/>
            <person name="Himmelstrand K."/>
            <person name="Hoffmeister D."/>
            <person name="Hogberg N."/>
            <person name="James T.Y."/>
            <person name="Karlsson M."/>
            <person name="Kohler A."/>
            <person name="Kues U."/>
            <person name="Lee Y.H."/>
            <person name="Lin Y.C."/>
            <person name="Lind M."/>
            <person name="Lindquist E."/>
            <person name="Lombard V."/>
            <person name="Lucas S."/>
            <person name="Lunden K."/>
            <person name="Morin E."/>
            <person name="Murat C."/>
            <person name="Park J."/>
            <person name="Raffaello T."/>
            <person name="Rouze P."/>
            <person name="Salamov A."/>
            <person name="Schmutz J."/>
            <person name="Solheim H."/>
            <person name="Stahlberg J."/>
            <person name="Velez H."/>
            <person name="de Vries R.P."/>
            <person name="Wiebenga A."/>
            <person name="Woodward S."/>
            <person name="Yakovlev I."/>
            <person name="Garbelotto M."/>
            <person name="Martin F."/>
            <person name="Grigoriev I.V."/>
            <person name="Stenlid J."/>
        </authorList>
    </citation>
    <scope>NUCLEOTIDE SEQUENCE [LARGE SCALE GENOMIC DNA]</scope>
    <source>
        <strain evidence="2 3">TC 32-1</strain>
    </source>
</reference>
<dbReference type="eggNOG" id="ENOG502SI5U">
    <property type="taxonomic scope" value="Eukaryota"/>
</dbReference>
<dbReference type="RefSeq" id="XP_009548350.1">
    <property type="nucleotide sequence ID" value="XM_009550055.1"/>
</dbReference>
<dbReference type="Pfam" id="PF06687">
    <property type="entry name" value="SUR7"/>
    <property type="match status" value="1"/>
</dbReference>
<organism evidence="2 3">
    <name type="scientific">Heterobasidion irregulare (strain TC 32-1)</name>
    <dbReference type="NCBI Taxonomy" id="747525"/>
    <lineage>
        <taxon>Eukaryota</taxon>
        <taxon>Fungi</taxon>
        <taxon>Dikarya</taxon>
        <taxon>Basidiomycota</taxon>
        <taxon>Agaricomycotina</taxon>
        <taxon>Agaricomycetes</taxon>
        <taxon>Russulales</taxon>
        <taxon>Bondarzewiaceae</taxon>
        <taxon>Heterobasidion</taxon>
        <taxon>Heterobasidion annosum species complex</taxon>
    </lineage>
</organism>
<dbReference type="OrthoDB" id="2354757at2759"/>
<dbReference type="InterPro" id="IPR009571">
    <property type="entry name" value="SUR7/Rim9-like_fungi"/>
</dbReference>
<evidence type="ECO:0008006" key="4">
    <source>
        <dbReference type="Google" id="ProtNLM"/>
    </source>
</evidence>